<sequence length="75" mass="8875">MRQIKLSIFNCIDDFKVGDRVKIICNKKTATTIKDKKWIDCRFPNRIGKITHIYKETNIIEIKGFHFHPTDLILV</sequence>
<accession>A0A6M3K0S0</accession>
<reference evidence="1" key="1">
    <citation type="submission" date="2020-03" db="EMBL/GenBank/DDBJ databases">
        <title>The deep terrestrial virosphere.</title>
        <authorList>
            <person name="Holmfeldt K."/>
            <person name="Nilsson E."/>
            <person name="Simone D."/>
            <person name="Lopez-Fernandez M."/>
            <person name="Wu X."/>
            <person name="de Brujin I."/>
            <person name="Lundin D."/>
            <person name="Andersson A."/>
            <person name="Bertilsson S."/>
            <person name="Dopson M."/>
        </authorList>
    </citation>
    <scope>NUCLEOTIDE SEQUENCE</scope>
    <source>
        <strain evidence="1">MM415A01856</strain>
    </source>
</reference>
<protein>
    <recommendedName>
        <fullName evidence="2">KOW domain-containing protein</fullName>
    </recommendedName>
</protein>
<evidence type="ECO:0008006" key="2">
    <source>
        <dbReference type="Google" id="ProtNLM"/>
    </source>
</evidence>
<organism evidence="1">
    <name type="scientific">viral metagenome</name>
    <dbReference type="NCBI Taxonomy" id="1070528"/>
    <lineage>
        <taxon>unclassified sequences</taxon>
        <taxon>metagenomes</taxon>
        <taxon>organismal metagenomes</taxon>
    </lineage>
</organism>
<gene>
    <name evidence="1" type="ORF">MM415A01856_0009</name>
</gene>
<dbReference type="AlphaFoldDB" id="A0A6M3K0S0"/>
<name>A0A6M3K0S0_9ZZZZ</name>
<proteinExistence type="predicted"/>
<dbReference type="EMBL" id="MT142149">
    <property type="protein sequence ID" value="QJA75231.1"/>
    <property type="molecule type" value="Genomic_DNA"/>
</dbReference>
<evidence type="ECO:0000313" key="1">
    <source>
        <dbReference type="EMBL" id="QJA75231.1"/>
    </source>
</evidence>